<dbReference type="InterPro" id="IPR036047">
    <property type="entry name" value="F-box-like_dom_sf"/>
</dbReference>
<evidence type="ECO:0000313" key="2">
    <source>
        <dbReference type="EMBL" id="ADE77516.1"/>
    </source>
</evidence>
<reference evidence="2" key="1">
    <citation type="submission" date="2010-04" db="EMBL/GenBank/DDBJ databases">
        <authorList>
            <person name="Reid K.E."/>
            <person name="Liao N."/>
            <person name="Chan S."/>
            <person name="Docking R."/>
            <person name="Taylor G."/>
            <person name="Moore R."/>
            <person name="Mayo M."/>
            <person name="Munro S."/>
            <person name="King J."/>
            <person name="Yanchuk A."/>
            <person name="Holt R."/>
            <person name="Jones S."/>
            <person name="Marra M."/>
            <person name="Ritland C.E."/>
            <person name="Ritland K."/>
            <person name="Bohlmann J."/>
        </authorList>
    </citation>
    <scope>NUCLEOTIDE SEQUENCE</scope>
    <source>
        <tissue evidence="2">Bud</tissue>
    </source>
</reference>
<accession>D5AD97</accession>
<dbReference type="Gene3D" id="1.20.1280.50">
    <property type="match status" value="1"/>
</dbReference>
<sequence>MLGSFLVVYGSLVSVKGSQVYRLSLEVEMFLSALHFAVNSMEVICDGENSLDSLITDGKKQNENNENFSLNMRESQQVEMVVRGSSRHEMGVKGSSSSHEVGVEASSSQEMRVFELWRIVKDRLSMPVLTALCEKTGLPSPPSLILLPTELKLKILEFLPAVDVARLGCVCTEFRFLSVNDELWKKKYAAELGSFSEVDKPAEGRPDAQRWKDAFARDWIMKKRMEAQRRKFRNRSFRQTPRMRLPRYMPVPFPGMGFGISGGDYDRFPAIGDGVFFQVVVCWGAMEGGFGRQGEDMGQHPVISVD</sequence>
<dbReference type="PANTHER" id="PTHR47602:SF2">
    <property type="entry name" value="F-BOX PROTEIN SKIP22"/>
    <property type="match status" value="1"/>
</dbReference>
<dbReference type="EMBL" id="BT124251">
    <property type="protein sequence ID" value="ADE77516.1"/>
    <property type="molecule type" value="mRNA"/>
</dbReference>
<dbReference type="SMART" id="SM00256">
    <property type="entry name" value="FBOX"/>
    <property type="match status" value="1"/>
</dbReference>
<dbReference type="InterPro" id="IPR001810">
    <property type="entry name" value="F-box_dom"/>
</dbReference>
<feature type="domain" description="F-box" evidence="1">
    <location>
        <begin position="141"/>
        <end position="187"/>
    </location>
</feature>
<dbReference type="Gene3D" id="3.40.1000.30">
    <property type="match status" value="1"/>
</dbReference>
<protein>
    <recommendedName>
        <fullName evidence="1">F-box domain-containing protein</fullName>
    </recommendedName>
</protein>
<dbReference type="CDD" id="cd22165">
    <property type="entry name" value="F-box_AtSKIP22-like"/>
    <property type="match status" value="1"/>
</dbReference>
<organism evidence="2">
    <name type="scientific">Picea sitchensis</name>
    <name type="common">Sitka spruce</name>
    <name type="synonym">Pinus sitchensis</name>
    <dbReference type="NCBI Taxonomy" id="3332"/>
    <lineage>
        <taxon>Eukaryota</taxon>
        <taxon>Viridiplantae</taxon>
        <taxon>Streptophyta</taxon>
        <taxon>Embryophyta</taxon>
        <taxon>Tracheophyta</taxon>
        <taxon>Spermatophyta</taxon>
        <taxon>Pinopsida</taxon>
        <taxon>Pinidae</taxon>
        <taxon>Conifers I</taxon>
        <taxon>Pinales</taxon>
        <taxon>Pinaceae</taxon>
        <taxon>Picea</taxon>
    </lineage>
</organism>
<proteinExistence type="evidence at transcript level"/>
<dbReference type="PROSITE" id="PS50181">
    <property type="entry name" value="FBOX"/>
    <property type="match status" value="1"/>
</dbReference>
<dbReference type="Pfam" id="PF12937">
    <property type="entry name" value="F-box-like"/>
    <property type="match status" value="1"/>
</dbReference>
<evidence type="ECO:0000259" key="1">
    <source>
        <dbReference type="PROSITE" id="PS50181"/>
    </source>
</evidence>
<dbReference type="PANTHER" id="PTHR47602">
    <property type="entry name" value="F-BOX PROTEIN SKIP22"/>
    <property type="match status" value="1"/>
</dbReference>
<dbReference type="AlphaFoldDB" id="D5AD97"/>
<dbReference type="SUPFAM" id="SSF81383">
    <property type="entry name" value="F-box domain"/>
    <property type="match status" value="1"/>
</dbReference>
<name>D5AD97_PICSI</name>